<protein>
    <recommendedName>
        <fullName evidence="4">Alpha-galactosidase</fullName>
    </recommendedName>
</protein>
<evidence type="ECO:0000256" key="1">
    <source>
        <dbReference type="SAM" id="SignalP"/>
    </source>
</evidence>
<dbReference type="AlphaFoldDB" id="F0XZM7"/>
<keyword evidence="1" id="KW-0732">Signal</keyword>
<dbReference type="GeneID" id="20219401"/>
<dbReference type="RefSeq" id="XP_009033748.1">
    <property type="nucleotide sequence ID" value="XM_009035500.1"/>
</dbReference>
<feature type="signal peptide" evidence="1">
    <location>
        <begin position="1"/>
        <end position="23"/>
    </location>
</feature>
<dbReference type="OMA" id="GYREVNF"/>
<keyword evidence="3" id="KW-1185">Reference proteome</keyword>
<accession>F0XZM7</accession>
<dbReference type="EMBL" id="GL833122">
    <property type="protein sequence ID" value="EGB11374.1"/>
    <property type="molecule type" value="Genomic_DNA"/>
</dbReference>
<proteinExistence type="predicted"/>
<organism evidence="3">
    <name type="scientific">Aureococcus anophagefferens</name>
    <name type="common">Harmful bloom alga</name>
    <dbReference type="NCBI Taxonomy" id="44056"/>
    <lineage>
        <taxon>Eukaryota</taxon>
        <taxon>Sar</taxon>
        <taxon>Stramenopiles</taxon>
        <taxon>Ochrophyta</taxon>
        <taxon>Pelagophyceae</taxon>
        <taxon>Pelagomonadales</taxon>
        <taxon>Pelagomonadaceae</taxon>
        <taxon>Aureococcus</taxon>
    </lineage>
</organism>
<sequence>MPNAWARYLACCAVAAASEVAAAALPPDWLVATVDAPVTLVEHADGTISLTNGLLTRTFALAPGFGTVAYVAEATAARPREHVLRSVVAEATVVLDGVAYAVGGLSLEQNHSAYLRRPVKYAVDADAFAYVSHSTSSPEAPVPWEHGRRHAPNASWPPEGLRLDVAFRAPAGATRHRNVTVWLHYELYAGAPLLAKWASLAVDAGAADVVVDRVDVELLAVNAPFAKENVARHHGSTAGPAGRLHAETDQPHGTQILWQDDAAFAEAADAGAVEPVLNATYASGPGVRLGSVDAFASFRVFEMTLDGFDVERDQLATHQIVRRLAPWTSENPIFFHLTDASSAGFRRAVDQMADVGFEMVIYSFGSGFRLETRNETYLASVAADVAYAAAKGVEVGGYDLICLDRGHGGYGGDVGDEWARVNDDGSLGVDACFASGWADELRSLALDFLDATGLAMLETDGPYGGGECAATNHSHHRGREDSVYMQTKIQAEFYTELRRRGVFVNQPDDYFYQGGQKTGMGYDENQYSLPRWEDLSVSRQSMFDDTYARTPTQGWMFVPLNEYHGGGESAVFEPLAENIDDYEWALAQYLGYGVAACYRGDRLFDSNETKAVVAKWVAFYKAHREILVSDLVHLRRPDMQGIDAILHVNPFAASGEVALAMIFNPTDARQATSLRLPLYYAGLTTSATLADSSGAARTVALDRSYAVDVALDMAPRAVEWVVVTAP</sequence>
<gene>
    <name evidence="2" type="ORF">AURANDRAFT_21131</name>
</gene>
<evidence type="ECO:0000313" key="2">
    <source>
        <dbReference type="EMBL" id="EGB11374.1"/>
    </source>
</evidence>
<dbReference type="KEGG" id="aaf:AURANDRAFT_21131"/>
<dbReference type="eggNOG" id="ENOG502QUKQ">
    <property type="taxonomic scope" value="Eukaryota"/>
</dbReference>
<feature type="chain" id="PRO_5003261219" description="Alpha-galactosidase" evidence="1">
    <location>
        <begin position="24"/>
        <end position="726"/>
    </location>
</feature>
<name>F0XZM7_AURAN</name>
<dbReference type="OrthoDB" id="10266592at2759"/>
<evidence type="ECO:0008006" key="4">
    <source>
        <dbReference type="Google" id="ProtNLM"/>
    </source>
</evidence>
<dbReference type="Proteomes" id="UP000002729">
    <property type="component" value="Unassembled WGS sequence"/>
</dbReference>
<dbReference type="InParanoid" id="F0XZM7"/>
<evidence type="ECO:0000313" key="3">
    <source>
        <dbReference type="Proteomes" id="UP000002729"/>
    </source>
</evidence>
<reference evidence="2 3" key="1">
    <citation type="journal article" date="2011" name="Proc. Natl. Acad. Sci. U.S.A.">
        <title>Niche of harmful alga Aureococcus anophagefferens revealed through ecogenomics.</title>
        <authorList>
            <person name="Gobler C.J."/>
            <person name="Berry D.L."/>
            <person name="Dyhrman S.T."/>
            <person name="Wilhelm S.W."/>
            <person name="Salamov A."/>
            <person name="Lobanov A.V."/>
            <person name="Zhang Y."/>
            <person name="Collier J.L."/>
            <person name="Wurch L.L."/>
            <person name="Kustka A.B."/>
            <person name="Dill B.D."/>
            <person name="Shah M."/>
            <person name="VerBerkmoes N.C."/>
            <person name="Kuo A."/>
            <person name="Terry A."/>
            <person name="Pangilinan J."/>
            <person name="Lindquist E.A."/>
            <person name="Lucas S."/>
            <person name="Paulsen I.T."/>
            <person name="Hattenrath-Lehmann T.K."/>
            <person name="Talmage S.C."/>
            <person name="Walker E.A."/>
            <person name="Koch F."/>
            <person name="Burson A.M."/>
            <person name="Marcoval M.A."/>
            <person name="Tang Y.Z."/>
            <person name="Lecleir G.R."/>
            <person name="Coyne K.J."/>
            <person name="Berg G.M."/>
            <person name="Bertrand E.M."/>
            <person name="Saito M.A."/>
            <person name="Gladyshev V.N."/>
            <person name="Grigoriev I.V."/>
        </authorList>
    </citation>
    <scope>NUCLEOTIDE SEQUENCE [LARGE SCALE GENOMIC DNA]</scope>
    <source>
        <strain evidence="3">CCMP 1984</strain>
    </source>
</reference>